<protein>
    <submittedName>
        <fullName evidence="1">Uncharacterized protein</fullName>
    </submittedName>
</protein>
<gene>
    <name evidence="1" type="ORF">SDC9_209000</name>
</gene>
<dbReference type="EMBL" id="VSSQ01137646">
    <property type="protein sequence ID" value="MPN61265.1"/>
    <property type="molecule type" value="Genomic_DNA"/>
</dbReference>
<sequence>MLPDDIGQIVVNRGAAHDTGLGPPPHDLPVDIELRLFILTKAAVPDHSVKIFSCRLIYELIIRIYRIIQIDFRPCDMEKGIVISFRHHFGFFSVHDVIG</sequence>
<name>A0A645JC20_9ZZZZ</name>
<dbReference type="AlphaFoldDB" id="A0A645JC20"/>
<evidence type="ECO:0000313" key="1">
    <source>
        <dbReference type="EMBL" id="MPN61265.1"/>
    </source>
</evidence>
<proteinExistence type="predicted"/>
<reference evidence="1" key="1">
    <citation type="submission" date="2019-08" db="EMBL/GenBank/DDBJ databases">
        <authorList>
            <person name="Kucharzyk K."/>
            <person name="Murdoch R.W."/>
            <person name="Higgins S."/>
            <person name="Loffler F."/>
        </authorList>
    </citation>
    <scope>NUCLEOTIDE SEQUENCE</scope>
</reference>
<comment type="caution">
    <text evidence="1">The sequence shown here is derived from an EMBL/GenBank/DDBJ whole genome shotgun (WGS) entry which is preliminary data.</text>
</comment>
<accession>A0A645JC20</accession>
<organism evidence="1">
    <name type="scientific">bioreactor metagenome</name>
    <dbReference type="NCBI Taxonomy" id="1076179"/>
    <lineage>
        <taxon>unclassified sequences</taxon>
        <taxon>metagenomes</taxon>
        <taxon>ecological metagenomes</taxon>
    </lineage>
</organism>